<sequence length="42" mass="5130">MIRWHFRYLPPDRGNTDRKIGGNDHTAMKILYVIFLLWLDKQ</sequence>
<organism evidence="1 2">
    <name type="scientific">Trichoderma gamsii</name>
    <dbReference type="NCBI Taxonomy" id="398673"/>
    <lineage>
        <taxon>Eukaryota</taxon>
        <taxon>Fungi</taxon>
        <taxon>Dikarya</taxon>
        <taxon>Ascomycota</taxon>
        <taxon>Pezizomycotina</taxon>
        <taxon>Sordariomycetes</taxon>
        <taxon>Hypocreomycetidae</taxon>
        <taxon>Hypocreales</taxon>
        <taxon>Hypocreaceae</taxon>
        <taxon>Trichoderma</taxon>
    </lineage>
</organism>
<gene>
    <name evidence="1" type="ORF">TGAM01_v205142</name>
</gene>
<comment type="caution">
    <text evidence="1">The sequence shown here is derived from an EMBL/GenBank/DDBJ whole genome shotgun (WGS) entry which is preliminary data.</text>
</comment>
<evidence type="ECO:0000313" key="2">
    <source>
        <dbReference type="Proteomes" id="UP000054821"/>
    </source>
</evidence>
<reference evidence="1 2" key="1">
    <citation type="journal article" date="2016" name="Genome Announc.">
        <title>Draft Whole-Genome Sequence of Trichoderma gamsii T6085, a Promising Biocontrol Agent of Fusarium Head Blight on Wheat.</title>
        <authorList>
            <person name="Baroncelli R."/>
            <person name="Zapparata A."/>
            <person name="Piaggeschi G."/>
            <person name="Sarrocco S."/>
            <person name="Vannacci G."/>
        </authorList>
    </citation>
    <scope>NUCLEOTIDE SEQUENCE [LARGE SCALE GENOMIC DNA]</scope>
    <source>
        <strain evidence="1 2">T6085</strain>
    </source>
</reference>
<dbReference type="AlphaFoldDB" id="A0A2P4ZPJ4"/>
<accession>A0A2P4ZPJ4</accession>
<keyword evidence="2" id="KW-1185">Reference proteome</keyword>
<dbReference type="Proteomes" id="UP000054821">
    <property type="component" value="Unassembled WGS sequence"/>
</dbReference>
<evidence type="ECO:0000313" key="1">
    <source>
        <dbReference type="EMBL" id="PON26198.1"/>
    </source>
</evidence>
<dbReference type="RefSeq" id="XP_024405715.1">
    <property type="nucleotide sequence ID" value="XM_024549583.1"/>
</dbReference>
<protein>
    <submittedName>
        <fullName evidence="1">Uncharacterized protein</fullName>
    </submittedName>
</protein>
<name>A0A2P4ZPJ4_9HYPO</name>
<dbReference type="EMBL" id="JPDN02000015">
    <property type="protein sequence ID" value="PON26198.1"/>
    <property type="molecule type" value="Genomic_DNA"/>
</dbReference>
<dbReference type="GeneID" id="36347569"/>
<proteinExistence type="predicted"/>